<evidence type="ECO:0008006" key="5">
    <source>
        <dbReference type="Google" id="ProtNLM"/>
    </source>
</evidence>
<proteinExistence type="predicted"/>
<gene>
    <name evidence="3" type="ordered locus">Astex_2686</name>
</gene>
<dbReference type="eggNOG" id="COG2370">
    <property type="taxonomic scope" value="Bacteria"/>
</dbReference>
<keyword evidence="4" id="KW-1185">Reference proteome</keyword>
<keyword evidence="1" id="KW-1133">Transmembrane helix</keyword>
<feature type="transmembrane region" description="Helical" evidence="1">
    <location>
        <begin position="210"/>
        <end position="230"/>
    </location>
</feature>
<sequence length="430" mass="46594">MKSWIARAFICLFLCWGVGFGAAHAHPMPQSSLEVRVYPKSWRLRLLLPSDRLAVALVQAGQISDPEPIGNGLNGLTSAIVRRYVEERIKANSDDGNIWSLHIAETRPPTLEQNDWVVEVDLIPPAGETPKALNLEYEVIVKEIATHSAIVSLEADWFKGLQPQSPRIIGSLGGQLYKIRLDRSEGSRFAGITDVFTMGLRHIAEGTDHLLFLLALILPSPLLAQGGRWAGYVGAKASFIKLLRVISAFTIGHSLTLILGSFSVLTAPQKAVEVLVAFSILLSAAHAWRPVFKGQDAWIAGIFGLVHGMAFSTAIASIGLDVVQKTAAVLTFNLGIEAMQLFIICLIAPCFIFLAKAGSYRLFRLTGASLAAVASVAWVAERLMEAPNATASAIDGVFSLAPLWLAALTLGSGFAFWRYKVGVKRENRLS</sequence>
<evidence type="ECO:0000313" key="4">
    <source>
        <dbReference type="Proteomes" id="UP000001492"/>
    </source>
</evidence>
<dbReference type="Proteomes" id="UP000001492">
    <property type="component" value="Chromosome 2"/>
</dbReference>
<keyword evidence="1" id="KW-0472">Membrane</keyword>
<dbReference type="EMBL" id="CP002396">
    <property type="protein sequence ID" value="ADU14327.1"/>
    <property type="molecule type" value="Genomic_DNA"/>
</dbReference>
<dbReference type="OrthoDB" id="9808870at2"/>
<feature type="transmembrane region" description="Helical" evidence="1">
    <location>
        <begin position="400"/>
        <end position="419"/>
    </location>
</feature>
<dbReference type="AlphaFoldDB" id="E8RS56"/>
<feature type="chain" id="PRO_5003226970" description="HupE/UreJ protein" evidence="2">
    <location>
        <begin position="26"/>
        <end position="430"/>
    </location>
</feature>
<keyword evidence="2" id="KW-0732">Signal</keyword>
<dbReference type="KEGG" id="aex:Astex_2686"/>
<feature type="transmembrane region" description="Helical" evidence="1">
    <location>
        <begin position="297"/>
        <end position="318"/>
    </location>
</feature>
<dbReference type="Pfam" id="PF13795">
    <property type="entry name" value="HupE_UreJ_2"/>
    <property type="match status" value="1"/>
</dbReference>
<protein>
    <recommendedName>
        <fullName evidence="5">HupE/UreJ protein</fullName>
    </recommendedName>
</protein>
<accession>E8RS56</accession>
<keyword evidence="1" id="KW-0812">Transmembrane</keyword>
<dbReference type="HOGENOM" id="CLU_043645_2_0_5"/>
<evidence type="ECO:0000313" key="3">
    <source>
        <dbReference type="EMBL" id="ADU14327.1"/>
    </source>
</evidence>
<feature type="signal peptide" evidence="2">
    <location>
        <begin position="1"/>
        <end position="25"/>
    </location>
</feature>
<feature type="transmembrane region" description="Helical" evidence="1">
    <location>
        <begin position="242"/>
        <end position="265"/>
    </location>
</feature>
<organism evidence="3 4">
    <name type="scientific">Asticcacaulis excentricus (strain ATCC 15261 / DSM 4724 / KCTC 12464 / NCIMB 9791 / VKM B-1370 / CB 48)</name>
    <dbReference type="NCBI Taxonomy" id="573065"/>
    <lineage>
        <taxon>Bacteria</taxon>
        <taxon>Pseudomonadati</taxon>
        <taxon>Pseudomonadota</taxon>
        <taxon>Alphaproteobacteria</taxon>
        <taxon>Caulobacterales</taxon>
        <taxon>Caulobacteraceae</taxon>
        <taxon>Asticcacaulis</taxon>
    </lineage>
</organism>
<evidence type="ECO:0000256" key="1">
    <source>
        <dbReference type="SAM" id="Phobius"/>
    </source>
</evidence>
<evidence type="ECO:0000256" key="2">
    <source>
        <dbReference type="SAM" id="SignalP"/>
    </source>
</evidence>
<dbReference type="InterPro" id="IPR032809">
    <property type="entry name" value="Put_HupE_UreJ"/>
</dbReference>
<feature type="transmembrane region" description="Helical" evidence="1">
    <location>
        <begin position="338"/>
        <end position="355"/>
    </location>
</feature>
<feature type="transmembrane region" description="Helical" evidence="1">
    <location>
        <begin position="271"/>
        <end position="288"/>
    </location>
</feature>
<name>E8RS56_ASTEC</name>
<reference evidence="4" key="1">
    <citation type="submission" date="2010-12" db="EMBL/GenBank/DDBJ databases">
        <title>Complete sequence of chromosome 2 of Asticcacaulis excentricus CB 48.</title>
        <authorList>
            <consortium name="US DOE Joint Genome Institute"/>
            <person name="Lucas S."/>
            <person name="Copeland A."/>
            <person name="Lapidus A."/>
            <person name="Cheng J.-F."/>
            <person name="Bruce D."/>
            <person name="Goodwin L."/>
            <person name="Pitluck S."/>
            <person name="Teshima H."/>
            <person name="Davenport K."/>
            <person name="Detter J.C."/>
            <person name="Han C."/>
            <person name="Tapia R."/>
            <person name="Land M."/>
            <person name="Hauser L."/>
            <person name="Jeffries C."/>
            <person name="Kyrpides N."/>
            <person name="Ivanova N."/>
            <person name="Ovchinnikova G."/>
            <person name="Brun Y.V."/>
            <person name="Woyke T."/>
        </authorList>
    </citation>
    <scope>NUCLEOTIDE SEQUENCE [LARGE SCALE GENOMIC DNA]</scope>
    <source>
        <strain evidence="4">ATCC 15261 / DSM 4724 / KCTC 12464 / NCIMB 9791 / VKM B-1370 / CB 48</strain>
    </source>
</reference>